<dbReference type="GO" id="GO:0009100">
    <property type="term" value="P:glycoprotein metabolic process"/>
    <property type="evidence" value="ECO:0007669"/>
    <property type="project" value="UniProtKB-ARBA"/>
</dbReference>
<dbReference type="Proteomes" id="UP000253975">
    <property type="component" value="Unassembled WGS sequence"/>
</dbReference>
<protein>
    <recommendedName>
        <fullName evidence="1">LicD/FKTN/FKRP nucleotidyltransferase domain-containing protein</fullName>
    </recommendedName>
</protein>
<evidence type="ECO:0000313" key="2">
    <source>
        <dbReference type="EMBL" id="RDB54693.1"/>
    </source>
</evidence>
<dbReference type="RefSeq" id="WP_114616404.1">
    <property type="nucleotide sequence ID" value="NZ_PPTO01000027.1"/>
</dbReference>
<dbReference type="EMBL" id="PPTO01000027">
    <property type="protein sequence ID" value="RDB54693.1"/>
    <property type="molecule type" value="Genomic_DNA"/>
</dbReference>
<reference evidence="2 3" key="1">
    <citation type="journal article" date="2018" name="Elife">
        <title>Discovery and characterization of a prevalent human gut bacterial enzyme sufficient for the inactivation of a family of plant toxins.</title>
        <authorList>
            <person name="Koppel N."/>
            <person name="Bisanz J.E."/>
            <person name="Pandelia M.E."/>
            <person name="Turnbaugh P.J."/>
            <person name="Balskus E.P."/>
        </authorList>
    </citation>
    <scope>NUCLEOTIDE SEQUENCE [LARGE SCALE GENOMIC DNA]</scope>
    <source>
        <strain evidence="2 3">OB21 GAM31</strain>
    </source>
</reference>
<organism evidence="2 3">
    <name type="scientific">Slackia isoflavoniconvertens</name>
    <dbReference type="NCBI Taxonomy" id="572010"/>
    <lineage>
        <taxon>Bacteria</taxon>
        <taxon>Bacillati</taxon>
        <taxon>Actinomycetota</taxon>
        <taxon>Coriobacteriia</taxon>
        <taxon>Eggerthellales</taxon>
        <taxon>Eggerthellaceae</taxon>
        <taxon>Slackia</taxon>
    </lineage>
</organism>
<dbReference type="InterPro" id="IPR052942">
    <property type="entry name" value="LPS_cholinephosphotransferase"/>
</dbReference>
<evidence type="ECO:0000259" key="1">
    <source>
        <dbReference type="Pfam" id="PF04991"/>
    </source>
</evidence>
<accession>A0A369L3V7</accession>
<dbReference type="AlphaFoldDB" id="A0A369L3V7"/>
<dbReference type="PANTHER" id="PTHR43404">
    <property type="entry name" value="LIPOPOLYSACCHARIDE CHOLINEPHOSPHOTRANSFERASE LICD"/>
    <property type="match status" value="1"/>
</dbReference>
<name>A0A369L3V7_9ACTN</name>
<feature type="domain" description="LicD/FKTN/FKRP nucleotidyltransferase" evidence="1">
    <location>
        <begin position="21"/>
        <end position="241"/>
    </location>
</feature>
<dbReference type="PANTHER" id="PTHR43404:SF2">
    <property type="entry name" value="LIPOPOLYSACCHARIDE CHOLINEPHOSPHOTRANSFERASE LICD"/>
    <property type="match status" value="1"/>
</dbReference>
<gene>
    <name evidence="2" type="ORF">C1881_10150</name>
</gene>
<dbReference type="InterPro" id="IPR007074">
    <property type="entry name" value="LicD/FKTN/FKRP_NTP_transf"/>
</dbReference>
<comment type="caution">
    <text evidence="2">The sequence shown here is derived from an EMBL/GenBank/DDBJ whole genome shotgun (WGS) entry which is preliminary data.</text>
</comment>
<sequence length="262" mass="30576">MTLSEAQGCIKETLYYFADFCDARGLIYWLTYGTLIGAARHGDIIPWDDDIDVWMPRKDYETFTRVFKDNADYSFHYMGNDEMQYDYRGIVCDERTLHSFNRRVTDFHYGLHIDVFPLDYLDDDRRVREHDALRTYRLMDLSHRLCLADPEAYLASHSAAHGLLFRAAKATVGHMDLRTCMMKEERKAAAHAPSNWVGIIGDPTVTGFEAEWFDGTEYLDYGSRKLAVPAGYEKILRTQYGDYMKLPPEGQRKPCGHWYWKD</sequence>
<dbReference type="Pfam" id="PF04991">
    <property type="entry name" value="LicD"/>
    <property type="match status" value="1"/>
</dbReference>
<proteinExistence type="predicted"/>
<evidence type="ECO:0000313" key="3">
    <source>
        <dbReference type="Proteomes" id="UP000253975"/>
    </source>
</evidence>